<dbReference type="PROSITE" id="PS00482">
    <property type="entry name" value="DIHYDROOROTASE_1"/>
    <property type="match status" value="1"/>
</dbReference>
<dbReference type="Gene3D" id="2.30.40.10">
    <property type="entry name" value="Urease, subunit C, domain 1"/>
    <property type="match status" value="1"/>
</dbReference>
<reference evidence="6" key="1">
    <citation type="journal article" date="2015" name="Proc. Natl. Acad. Sci. U.S.A.">
        <title>Networks of energetic and metabolic interactions define dynamics in microbial communities.</title>
        <authorList>
            <person name="Embree M."/>
            <person name="Liu J.K."/>
            <person name="Al-Bassam M.M."/>
            <person name="Zengler K."/>
        </authorList>
    </citation>
    <scope>NUCLEOTIDE SEQUENCE</scope>
</reference>
<organism evidence="6">
    <name type="scientific">hydrocarbon metagenome</name>
    <dbReference type="NCBI Taxonomy" id="938273"/>
    <lineage>
        <taxon>unclassified sequences</taxon>
        <taxon>metagenomes</taxon>
        <taxon>ecological metagenomes</taxon>
    </lineage>
</organism>
<dbReference type="AlphaFoldDB" id="A0A0W8E2W6"/>
<sequence>MRLLVKGGRVIDPANELDEIMDVFIEDGIISKIDKDIVPQDCEVVDAAGMIVCPGFIDMHVHLRDPGYEYKEDIATGTRAAAVGGFTSVCCMPNTDPVVDSAPVVRFIREKAEKAGVVNVFPIGSISKKQEGKELSEVADLLAAGCVAISDDGKPVKKASVMRNALEYTKMFGIPVLSHCEDLDLSHEGQMHEGYYSTIYGLKGIPAAAEELMVARDIRLAELTGGHIHLCHVSTRGSIELVRTAREKGINVSCEVTPHHLTLSDEILGDYDTDTKVNPPLRSAEHIEALIEALQDGTVDCIATDHAPHHREAKDCEFQLAAMGISGLETAVAVIMDRLVGQGLLDIFDMVRLFTCGPAEILGLERGTLDTGRSADITIIDPEAVRKVLPENFYSKGKNTPFKGMVLKGWPVITIVNGKIVAREGNIV</sequence>
<evidence type="ECO:0000256" key="1">
    <source>
        <dbReference type="ARBA" id="ARBA00001947"/>
    </source>
</evidence>
<proteinExistence type="inferred from homology"/>
<dbReference type="HAMAP" id="MF_00220_B">
    <property type="entry name" value="PyrC_classI_B"/>
    <property type="match status" value="1"/>
</dbReference>
<dbReference type="InterPro" id="IPR032466">
    <property type="entry name" value="Metal_Hydrolase"/>
</dbReference>
<dbReference type="InterPro" id="IPR006680">
    <property type="entry name" value="Amidohydro-rel"/>
</dbReference>
<dbReference type="GO" id="GO:0005737">
    <property type="term" value="C:cytoplasm"/>
    <property type="evidence" value="ECO:0007669"/>
    <property type="project" value="TreeGrafter"/>
</dbReference>
<keyword evidence="3 6" id="KW-0378">Hydrolase</keyword>
<dbReference type="GO" id="GO:0046872">
    <property type="term" value="F:metal ion binding"/>
    <property type="evidence" value="ECO:0007669"/>
    <property type="project" value="UniProtKB-KW"/>
</dbReference>
<keyword evidence="2" id="KW-0479">Metal-binding</keyword>
<dbReference type="InterPro" id="IPR004722">
    <property type="entry name" value="DHOase"/>
</dbReference>
<feature type="domain" description="Amidohydrolase-related" evidence="5">
    <location>
        <begin position="51"/>
        <end position="421"/>
    </location>
</feature>
<accession>A0A0W8E2W6</accession>
<dbReference type="PANTHER" id="PTHR43668:SF2">
    <property type="entry name" value="ALLANTOINASE"/>
    <property type="match status" value="1"/>
</dbReference>
<evidence type="ECO:0000256" key="3">
    <source>
        <dbReference type="ARBA" id="ARBA00022801"/>
    </source>
</evidence>
<comment type="cofactor">
    <cofactor evidence="1">
        <name>Zn(2+)</name>
        <dbReference type="ChEBI" id="CHEBI:29105"/>
    </cofactor>
</comment>
<dbReference type="GO" id="GO:0006145">
    <property type="term" value="P:purine nucleobase catabolic process"/>
    <property type="evidence" value="ECO:0007669"/>
    <property type="project" value="TreeGrafter"/>
</dbReference>
<dbReference type="Gene3D" id="3.20.20.140">
    <property type="entry name" value="Metal-dependent hydrolases"/>
    <property type="match status" value="1"/>
</dbReference>
<dbReference type="CDD" id="cd01317">
    <property type="entry name" value="DHOase_IIa"/>
    <property type="match status" value="1"/>
</dbReference>
<dbReference type="GO" id="GO:0004151">
    <property type="term" value="F:dihydroorotase activity"/>
    <property type="evidence" value="ECO:0007669"/>
    <property type="project" value="UniProtKB-EC"/>
</dbReference>
<dbReference type="GO" id="GO:0004038">
    <property type="term" value="F:allantoinase activity"/>
    <property type="evidence" value="ECO:0007669"/>
    <property type="project" value="TreeGrafter"/>
</dbReference>
<name>A0A0W8E2W6_9ZZZZ</name>
<dbReference type="NCBIfam" id="TIGR00857">
    <property type="entry name" value="pyrC_multi"/>
    <property type="match status" value="1"/>
</dbReference>
<evidence type="ECO:0000313" key="6">
    <source>
        <dbReference type="EMBL" id="KUG02958.1"/>
    </source>
</evidence>
<dbReference type="PROSITE" id="PS00483">
    <property type="entry name" value="DIHYDROOROTASE_2"/>
    <property type="match status" value="1"/>
</dbReference>
<dbReference type="SUPFAM" id="SSF51556">
    <property type="entry name" value="Metallo-dependent hydrolases"/>
    <property type="match status" value="1"/>
</dbReference>
<dbReference type="InterPro" id="IPR011059">
    <property type="entry name" value="Metal-dep_hydrolase_composite"/>
</dbReference>
<dbReference type="EMBL" id="LNQE01001900">
    <property type="protein sequence ID" value="KUG02958.1"/>
    <property type="molecule type" value="Genomic_DNA"/>
</dbReference>
<dbReference type="Pfam" id="PF01979">
    <property type="entry name" value="Amidohydro_1"/>
    <property type="match status" value="1"/>
</dbReference>
<dbReference type="EC" id="3.5.2.3" evidence="6"/>
<evidence type="ECO:0000259" key="5">
    <source>
        <dbReference type="Pfam" id="PF01979"/>
    </source>
</evidence>
<gene>
    <name evidence="6" type="ORF">ASZ90_019665</name>
</gene>
<dbReference type="InterPro" id="IPR002195">
    <property type="entry name" value="Dihydroorotase_CS"/>
</dbReference>
<protein>
    <submittedName>
        <fullName evidence="6">Dihydroorotase</fullName>
        <ecNumber evidence="6">3.5.2.3</ecNumber>
    </submittedName>
</protein>
<comment type="caution">
    <text evidence="6">The sequence shown here is derived from an EMBL/GenBank/DDBJ whole genome shotgun (WGS) entry which is preliminary data.</text>
</comment>
<dbReference type="PANTHER" id="PTHR43668">
    <property type="entry name" value="ALLANTOINASE"/>
    <property type="match status" value="1"/>
</dbReference>
<dbReference type="SUPFAM" id="SSF51338">
    <property type="entry name" value="Composite domain of metallo-dependent hydrolases"/>
    <property type="match status" value="1"/>
</dbReference>
<dbReference type="InterPro" id="IPR050138">
    <property type="entry name" value="DHOase/Allantoinase_Hydrolase"/>
</dbReference>
<evidence type="ECO:0000256" key="2">
    <source>
        <dbReference type="ARBA" id="ARBA00022723"/>
    </source>
</evidence>
<keyword evidence="4" id="KW-0665">Pyrimidine biosynthesis</keyword>
<dbReference type="GO" id="GO:0006221">
    <property type="term" value="P:pyrimidine nucleotide biosynthetic process"/>
    <property type="evidence" value="ECO:0007669"/>
    <property type="project" value="UniProtKB-KW"/>
</dbReference>
<evidence type="ECO:0000256" key="4">
    <source>
        <dbReference type="ARBA" id="ARBA00022975"/>
    </source>
</evidence>